<evidence type="ECO:0000313" key="1">
    <source>
        <dbReference type="EMBL" id="KTW27740.1"/>
    </source>
</evidence>
<dbReference type="EMBL" id="LFVZ01000009">
    <property type="protein sequence ID" value="KTW27740.1"/>
    <property type="molecule type" value="Genomic_DNA"/>
</dbReference>
<dbReference type="GeneID" id="28938399"/>
<accession>A0A0W4ZH91</accession>
<gene>
    <name evidence="1" type="ORF">T552_04145</name>
</gene>
<reference evidence="2" key="1">
    <citation type="journal article" date="2016" name="Nat. Commun.">
        <title>Genome analysis of three Pneumocystis species reveals adaptation mechanisms to life exclusively in mammalian hosts.</title>
        <authorList>
            <person name="Ma L."/>
            <person name="Chen Z."/>
            <person name="Huang D.W."/>
            <person name="Kutty G."/>
            <person name="Ishihara M."/>
            <person name="Wang H."/>
            <person name="Abouelleil A."/>
            <person name="Bishop L."/>
            <person name="Davey E."/>
            <person name="Deng R."/>
            <person name="Deng X."/>
            <person name="Fan L."/>
            <person name="Fantoni G."/>
            <person name="Fitzgerald M."/>
            <person name="Gogineni E."/>
            <person name="Goldberg J.M."/>
            <person name="Handley G."/>
            <person name="Hu X."/>
            <person name="Huber C."/>
            <person name="Jiao X."/>
            <person name="Jones K."/>
            <person name="Levin J.Z."/>
            <person name="Liu Y."/>
            <person name="Macdonald P."/>
            <person name="Melnikov A."/>
            <person name="Raley C."/>
            <person name="Sassi M."/>
            <person name="Sherman B.T."/>
            <person name="Song X."/>
            <person name="Sykes S."/>
            <person name="Tran B."/>
            <person name="Walsh L."/>
            <person name="Xia Y."/>
            <person name="Yang J."/>
            <person name="Young S."/>
            <person name="Zeng Q."/>
            <person name="Zheng X."/>
            <person name="Stephens R."/>
            <person name="Nusbaum C."/>
            <person name="Birren B.W."/>
            <person name="Azadi P."/>
            <person name="Lempicki R.A."/>
            <person name="Cuomo C.A."/>
            <person name="Kovacs J.A."/>
        </authorList>
    </citation>
    <scope>NUCLEOTIDE SEQUENCE [LARGE SCALE GENOMIC DNA]</scope>
    <source>
        <strain evidence="2">B80</strain>
    </source>
</reference>
<organism evidence="1 2">
    <name type="scientific">Pneumocystis carinii (strain B80)</name>
    <name type="common">Rat pneumocystis pneumonia agent</name>
    <name type="synonym">Pneumocystis carinii f. sp. carinii</name>
    <dbReference type="NCBI Taxonomy" id="1408658"/>
    <lineage>
        <taxon>Eukaryota</taxon>
        <taxon>Fungi</taxon>
        <taxon>Dikarya</taxon>
        <taxon>Ascomycota</taxon>
        <taxon>Taphrinomycotina</taxon>
        <taxon>Pneumocystomycetes</taxon>
        <taxon>Pneumocystaceae</taxon>
        <taxon>Pneumocystis</taxon>
    </lineage>
</organism>
<keyword evidence="2" id="KW-1185">Reference proteome</keyword>
<evidence type="ECO:0000313" key="2">
    <source>
        <dbReference type="Proteomes" id="UP000054454"/>
    </source>
</evidence>
<proteinExistence type="predicted"/>
<dbReference type="RefSeq" id="XP_018225622.1">
    <property type="nucleotide sequence ID" value="XM_018372196.1"/>
</dbReference>
<dbReference type="Proteomes" id="UP000054454">
    <property type="component" value="Unassembled WGS sequence"/>
</dbReference>
<protein>
    <submittedName>
        <fullName evidence="1">Uncharacterized protein</fullName>
    </submittedName>
</protein>
<dbReference type="VEuPathDB" id="FungiDB:T552_04145"/>
<dbReference type="AlphaFoldDB" id="A0A0W4ZH91"/>
<sequence length="83" mass="9813">MSSYGGHSRENIAKKKMFYSLIWKSLSIIGATDIVPISNCTKATQPIIGGAAFHKKYQLMEFLQSDYFWYCFYYNTFQYRHNY</sequence>
<comment type="caution">
    <text evidence="1">The sequence shown here is derived from an EMBL/GenBank/DDBJ whole genome shotgun (WGS) entry which is preliminary data.</text>
</comment>
<name>A0A0W4ZH91_PNEC8</name>